<evidence type="ECO:0000256" key="4">
    <source>
        <dbReference type="ARBA" id="ARBA00022843"/>
    </source>
</evidence>
<feature type="domain" description="Autophagy protein ATG5 alpha-helical bundle region" evidence="8">
    <location>
        <begin position="124"/>
        <end position="179"/>
    </location>
</feature>
<comment type="subunit">
    <text evidence="6">Conjugated with ATG12.</text>
</comment>
<feature type="domain" description="Autophagy protein ATG5 UblB" evidence="7">
    <location>
        <begin position="189"/>
        <end position="266"/>
    </location>
</feature>
<dbReference type="InterPro" id="IPR042526">
    <property type="entry name" value="Atg5_HR"/>
</dbReference>
<sequence length="267" mass="31748">MANDREILREIWEGKIPVRFTLYPDEVYELQQPDEFYLMVPRLSYFPLVIDKVKKHFIRYVSNDKNDQEMWLEYDGQPVKWHFPIGLLFDLLVGTGPDLGLPWHIVVHFEKFPETQIFRLNSKDLVEAHFMACLKEADVLKHRGQIVSSMQKKDHNQLWSGLQNDKFDQFWAVNRKLMEVSGEVDHFKYIPFRIYDIEGFYKQKLVKPVSDEGQRKTLNDLLMEMYPKRATSVKVLTHGMFPPLNTPLQWMSEHLSYPDNFLHLCLV</sequence>
<dbReference type="Proteomes" id="UP000695000">
    <property type="component" value="Unplaced"/>
</dbReference>
<evidence type="ECO:0000256" key="5">
    <source>
        <dbReference type="ARBA" id="ARBA00023006"/>
    </source>
</evidence>
<dbReference type="PANTHER" id="PTHR13040:SF2">
    <property type="entry name" value="AUTOPHAGY PROTEIN 5"/>
    <property type="match status" value="1"/>
</dbReference>
<keyword evidence="3 6" id="KW-1017">Isopeptide bond</keyword>
<dbReference type="InterPro" id="IPR048940">
    <property type="entry name" value="ATG5_HBR"/>
</dbReference>
<keyword evidence="10" id="KW-1185">Reference proteome</keyword>
<dbReference type="Pfam" id="PF20637">
    <property type="entry name" value="ATG5_HBR"/>
    <property type="match status" value="1"/>
</dbReference>
<organism evidence="10 11">
    <name type="scientific">Nicrophorus vespilloides</name>
    <name type="common">Boreal carrion beetle</name>
    <dbReference type="NCBI Taxonomy" id="110193"/>
    <lineage>
        <taxon>Eukaryota</taxon>
        <taxon>Metazoa</taxon>
        <taxon>Ecdysozoa</taxon>
        <taxon>Arthropoda</taxon>
        <taxon>Hexapoda</taxon>
        <taxon>Insecta</taxon>
        <taxon>Pterygota</taxon>
        <taxon>Neoptera</taxon>
        <taxon>Endopterygota</taxon>
        <taxon>Coleoptera</taxon>
        <taxon>Polyphaga</taxon>
        <taxon>Staphyliniformia</taxon>
        <taxon>Silphidae</taxon>
        <taxon>Nicrophorinae</taxon>
        <taxon>Nicrophorus</taxon>
    </lineage>
</organism>
<evidence type="ECO:0000256" key="2">
    <source>
        <dbReference type="ARBA" id="ARBA00006910"/>
    </source>
</evidence>
<dbReference type="InterPro" id="IPR048318">
    <property type="entry name" value="ATG5_UblB"/>
</dbReference>
<dbReference type="GeneID" id="108556375"/>
<keyword evidence="4 6" id="KW-0832">Ubl conjugation</keyword>
<name>A0ABM1M045_NICVS</name>
<comment type="similarity">
    <text evidence="2 6">Belongs to the ATG5 family.</text>
</comment>
<comment type="function">
    <text evidence="6">Involved in autophagic vesicle formation.</text>
</comment>
<evidence type="ECO:0000259" key="8">
    <source>
        <dbReference type="Pfam" id="PF20637"/>
    </source>
</evidence>
<evidence type="ECO:0000256" key="3">
    <source>
        <dbReference type="ARBA" id="ARBA00022499"/>
    </source>
</evidence>
<comment type="subcellular location">
    <subcellularLocation>
        <location evidence="1 6">Preautophagosomal structure membrane</location>
        <topology evidence="1 6">Peripheral membrane protein</topology>
    </subcellularLocation>
</comment>
<evidence type="ECO:0000313" key="10">
    <source>
        <dbReference type="Proteomes" id="UP000695000"/>
    </source>
</evidence>
<dbReference type="InterPro" id="IPR042527">
    <property type="entry name" value="Atg5_UblA_dom_sf"/>
</dbReference>
<dbReference type="RefSeq" id="XP_017767945.1">
    <property type="nucleotide sequence ID" value="XM_017912456.1"/>
</dbReference>
<evidence type="ECO:0000313" key="11">
    <source>
        <dbReference type="RefSeq" id="XP_017767945.1"/>
    </source>
</evidence>
<gene>
    <name evidence="11" type="primary">LOC108556375</name>
</gene>
<evidence type="ECO:0000256" key="1">
    <source>
        <dbReference type="ARBA" id="ARBA00004623"/>
    </source>
</evidence>
<dbReference type="Pfam" id="PF04106">
    <property type="entry name" value="ATG5_UblB"/>
    <property type="match status" value="1"/>
</dbReference>
<evidence type="ECO:0000259" key="7">
    <source>
        <dbReference type="Pfam" id="PF04106"/>
    </source>
</evidence>
<keyword evidence="6" id="KW-0472">Membrane</keyword>
<evidence type="ECO:0000256" key="6">
    <source>
        <dbReference type="RuleBase" id="RU361202"/>
    </source>
</evidence>
<proteinExistence type="inferred from homology"/>
<dbReference type="InterPro" id="IPR007239">
    <property type="entry name" value="Atg5"/>
</dbReference>
<dbReference type="Gene3D" id="3.10.20.90">
    <property type="entry name" value="Phosphatidylinositol 3-kinase Catalytic Subunit, Chain A, domain 1"/>
    <property type="match status" value="1"/>
</dbReference>
<evidence type="ECO:0000259" key="9">
    <source>
        <dbReference type="Pfam" id="PF20638"/>
    </source>
</evidence>
<reference evidence="11" key="1">
    <citation type="submission" date="2025-08" db="UniProtKB">
        <authorList>
            <consortium name="RefSeq"/>
        </authorList>
    </citation>
    <scope>IDENTIFICATION</scope>
    <source>
        <tissue evidence="11">Whole Larva</tissue>
    </source>
</reference>
<dbReference type="InterPro" id="IPR048939">
    <property type="entry name" value="ATG5_UblA"/>
</dbReference>
<protein>
    <recommendedName>
        <fullName evidence="6">Autophagy protein 5</fullName>
    </recommendedName>
</protein>
<dbReference type="PANTHER" id="PTHR13040">
    <property type="entry name" value="AUTOPHAGY PROTEIN 5"/>
    <property type="match status" value="1"/>
</dbReference>
<dbReference type="Pfam" id="PF20638">
    <property type="entry name" value="ATG5_UblA"/>
    <property type="match status" value="1"/>
</dbReference>
<keyword evidence="5 6" id="KW-0072">Autophagy</keyword>
<dbReference type="Gene3D" id="1.10.246.190">
    <property type="entry name" value="Autophagy protein Apg5, helix rich domain"/>
    <property type="match status" value="1"/>
</dbReference>
<accession>A0ABM1M045</accession>
<feature type="domain" description="Autophagy protein ATG5 UblA" evidence="9">
    <location>
        <begin position="11"/>
        <end position="109"/>
    </location>
</feature>
<dbReference type="Gene3D" id="3.10.20.620">
    <property type="match status" value="1"/>
</dbReference>